<dbReference type="EMBL" id="VSFF01000007">
    <property type="protein sequence ID" value="TYC13994.1"/>
    <property type="molecule type" value="Genomic_DNA"/>
</dbReference>
<name>A0A5D0U7M3_9ACTN</name>
<evidence type="ECO:0000313" key="3">
    <source>
        <dbReference type="Proteomes" id="UP000322634"/>
    </source>
</evidence>
<dbReference type="InterPro" id="IPR036894">
    <property type="entry name" value="YbaB-like_sf"/>
</dbReference>
<accession>A0A5D0U7M3</accession>
<dbReference type="SUPFAM" id="SSF82607">
    <property type="entry name" value="YbaB-like"/>
    <property type="match status" value="1"/>
</dbReference>
<dbReference type="AlphaFoldDB" id="A0A5D0U7M3"/>
<evidence type="ECO:0000313" key="2">
    <source>
        <dbReference type="EMBL" id="TYC13994.1"/>
    </source>
</evidence>
<protein>
    <submittedName>
        <fullName evidence="2">YbaB/EbfC family nucleoid-associated protein</fullName>
    </submittedName>
</protein>
<reference evidence="2 3" key="1">
    <citation type="submission" date="2019-08" db="EMBL/GenBank/DDBJ databases">
        <title>Actinomadura sp. nov. CYP1-5 isolated from mountain soil.</title>
        <authorList>
            <person name="Songsumanus A."/>
            <person name="Kuncharoen N."/>
            <person name="Kudo T."/>
            <person name="Yuki M."/>
            <person name="Igarashi Y."/>
            <person name="Tanasupawat S."/>
        </authorList>
    </citation>
    <scope>NUCLEOTIDE SEQUENCE [LARGE SCALE GENOMIC DNA]</scope>
    <source>
        <strain evidence="2 3">GKU157</strain>
    </source>
</reference>
<organism evidence="2 3">
    <name type="scientific">Actinomadura syzygii</name>
    <dbReference type="NCBI Taxonomy" id="1427538"/>
    <lineage>
        <taxon>Bacteria</taxon>
        <taxon>Bacillati</taxon>
        <taxon>Actinomycetota</taxon>
        <taxon>Actinomycetes</taxon>
        <taxon>Streptosporangiales</taxon>
        <taxon>Thermomonosporaceae</taxon>
        <taxon>Actinomadura</taxon>
    </lineage>
</organism>
<dbReference type="Gene3D" id="3.30.1310.10">
    <property type="entry name" value="Nucleoid-associated protein YbaB-like domain"/>
    <property type="match status" value="1"/>
</dbReference>
<gene>
    <name evidence="2" type="ORF">FXF65_20410</name>
</gene>
<comment type="caution">
    <text evidence="2">The sequence shown here is derived from an EMBL/GenBank/DDBJ whole genome shotgun (WGS) entry which is preliminary data.</text>
</comment>
<evidence type="ECO:0000256" key="1">
    <source>
        <dbReference type="SAM" id="MobiDB-lite"/>
    </source>
</evidence>
<proteinExistence type="predicted"/>
<feature type="compositionally biased region" description="Basic and acidic residues" evidence="1">
    <location>
        <begin position="1"/>
        <end position="14"/>
    </location>
</feature>
<feature type="region of interest" description="Disordered" evidence="1">
    <location>
        <begin position="1"/>
        <end position="44"/>
    </location>
</feature>
<dbReference type="Proteomes" id="UP000322634">
    <property type="component" value="Unassembled WGS sequence"/>
</dbReference>
<sequence length="131" mass="13933">MSYERATDDLDKVLGDVLGAAAEAQTSPPTPDEESEGHDPDRTVRAVVSPDGRITSVEIGPRAARLNSQEIAERAVAAINAALDGLSARTPTAFGDADLTARLREAQDLSVRQLTEYTESLRDSINALGRS</sequence>
<dbReference type="OrthoDB" id="3482456at2"/>
<dbReference type="RefSeq" id="WP_148351536.1">
    <property type="nucleotide sequence ID" value="NZ_JBHSBF010000010.1"/>
</dbReference>
<keyword evidence="3" id="KW-1185">Reference proteome</keyword>